<dbReference type="SMART" id="SM00937">
    <property type="entry name" value="PCRF"/>
    <property type="match status" value="1"/>
</dbReference>
<evidence type="ECO:0000256" key="6">
    <source>
        <dbReference type="SAM" id="Coils"/>
    </source>
</evidence>
<dbReference type="InterPro" id="IPR004374">
    <property type="entry name" value="PrfB"/>
</dbReference>
<comment type="subcellular location">
    <subcellularLocation>
        <location evidence="4">Cytoplasm</location>
    </subcellularLocation>
</comment>
<comment type="PTM">
    <text evidence="4">Methylated by PrmC. Methylation increases the termination efficiency of RF2.</text>
</comment>
<evidence type="ECO:0000256" key="4">
    <source>
        <dbReference type="HAMAP-Rule" id="MF_00094"/>
    </source>
</evidence>
<gene>
    <name evidence="4 8" type="primary">prfB</name>
    <name evidence="8" type="ORF">H9L12_08145</name>
</gene>
<evidence type="ECO:0000256" key="1">
    <source>
        <dbReference type="ARBA" id="ARBA00010835"/>
    </source>
</evidence>
<dbReference type="Pfam" id="PF00472">
    <property type="entry name" value="RF-1"/>
    <property type="match status" value="1"/>
</dbReference>
<dbReference type="Proteomes" id="UP000515955">
    <property type="component" value="Chromosome"/>
</dbReference>
<keyword evidence="9" id="KW-1185">Reference proteome</keyword>
<dbReference type="Gene3D" id="1.20.58.410">
    <property type="entry name" value="Release factor"/>
    <property type="match status" value="1"/>
</dbReference>
<dbReference type="InterPro" id="IPR005139">
    <property type="entry name" value="PCRF"/>
</dbReference>
<dbReference type="PROSITE" id="PS00745">
    <property type="entry name" value="RF_PROK_I"/>
    <property type="match status" value="1"/>
</dbReference>
<feature type="domain" description="Prokaryotic-type class I peptide chain release factors" evidence="7">
    <location>
        <begin position="243"/>
        <end position="259"/>
    </location>
</feature>
<dbReference type="FunFam" id="3.30.160.20:FF:000010">
    <property type="entry name" value="Peptide chain release factor 2"/>
    <property type="match status" value="1"/>
</dbReference>
<evidence type="ECO:0000313" key="8">
    <source>
        <dbReference type="EMBL" id="QNN64314.1"/>
    </source>
</evidence>
<feature type="modified residue" description="N5-methylglutamine" evidence="4">
    <location>
        <position position="250"/>
    </location>
</feature>
<reference evidence="8 9" key="1">
    <citation type="submission" date="2020-08" db="EMBL/GenBank/DDBJ databases">
        <title>Genome sequence of Sphingomonas rhizophila KACC 19189T.</title>
        <authorList>
            <person name="Hyun D.-W."/>
            <person name="Bae J.-W."/>
        </authorList>
    </citation>
    <scope>NUCLEOTIDE SEQUENCE [LARGE SCALE GENOMIC DNA]</scope>
    <source>
        <strain evidence="8 9">KACC 19189</strain>
    </source>
</reference>
<dbReference type="HAMAP" id="MF_00094">
    <property type="entry name" value="Rel_fac_2"/>
    <property type="match status" value="1"/>
</dbReference>
<organism evidence="8 9">
    <name type="scientific">Sphingomonas rhizophila</name>
    <dbReference type="NCBI Taxonomy" id="2071607"/>
    <lineage>
        <taxon>Bacteria</taxon>
        <taxon>Pseudomonadati</taxon>
        <taxon>Pseudomonadota</taxon>
        <taxon>Alphaproteobacteria</taxon>
        <taxon>Sphingomonadales</taxon>
        <taxon>Sphingomonadaceae</taxon>
        <taxon>Sphingomonas</taxon>
    </lineage>
</organism>
<evidence type="ECO:0000259" key="7">
    <source>
        <dbReference type="PROSITE" id="PS00745"/>
    </source>
</evidence>
<dbReference type="GO" id="GO:0016149">
    <property type="term" value="F:translation release factor activity, codon specific"/>
    <property type="evidence" value="ECO:0007669"/>
    <property type="project" value="UniProtKB-UniRule"/>
</dbReference>
<evidence type="ECO:0000313" key="9">
    <source>
        <dbReference type="Proteomes" id="UP000515955"/>
    </source>
</evidence>
<dbReference type="Gene3D" id="3.30.70.1660">
    <property type="match status" value="1"/>
</dbReference>
<keyword evidence="6" id="KW-0175">Coiled coil</keyword>
<dbReference type="NCBIfam" id="TIGR00020">
    <property type="entry name" value="prfB"/>
    <property type="match status" value="1"/>
</dbReference>
<protein>
    <recommendedName>
        <fullName evidence="4 5">Peptide chain release factor 2</fullName>
        <shortName evidence="4">RF-2</shortName>
    </recommendedName>
</protein>
<sequence>MRAEAQAHIDQINAATALLRRFLDWDRALRRLEELNARVEDPTLWDDPKGAQEVMRERRRLEEAIAATRKIETELTDTVELIEMAEAEGDEGLVDDGVASLADLAERAERDKVAALLAGEADANNSYVEVNSGAGGTESNDWAGMLQRMYSRWAERHGMKVELIDHHAGEQAGIKSATLLVKGENAYGNLKTESGVHRLVRISPYDSSARRHTSFASVWVYPEVDDDIDIEINESELRIDTYRASGAGGQHVNTTDSAVRITHIPTNIVVQCQNQRSQHKNRAEAMKQLKARLYEVELQKREAEANASAAAKTDIGWGHQIRSYVLQPYQLVKDLRTGVTSTAPSDVLDGDLDRFMAAALSQRVTGEKVEVEDVD</sequence>
<dbReference type="KEGG" id="srhi:H9L12_08145"/>
<accession>A0A7G9S8Y9</accession>
<dbReference type="EMBL" id="CP060717">
    <property type="protein sequence ID" value="QNN64314.1"/>
    <property type="molecule type" value="Genomic_DNA"/>
</dbReference>
<keyword evidence="3 4" id="KW-0648">Protein biosynthesis</keyword>
<dbReference type="RefSeq" id="WP_187541314.1">
    <property type="nucleotide sequence ID" value="NZ_CP060717.1"/>
</dbReference>
<dbReference type="Gene3D" id="3.30.160.20">
    <property type="match status" value="1"/>
</dbReference>
<proteinExistence type="inferred from homology"/>
<dbReference type="PANTHER" id="PTHR43116">
    <property type="entry name" value="PEPTIDE CHAIN RELEASE FACTOR 2"/>
    <property type="match status" value="1"/>
</dbReference>
<dbReference type="Pfam" id="PF03462">
    <property type="entry name" value="PCRF"/>
    <property type="match status" value="1"/>
</dbReference>
<dbReference type="SUPFAM" id="SSF75620">
    <property type="entry name" value="Release factor"/>
    <property type="match status" value="1"/>
</dbReference>
<comment type="function">
    <text evidence="4">Peptide chain release factor 2 directs the termination of translation in response to the peptide chain termination codons UGA and UAA.</text>
</comment>
<feature type="coiled-coil region" evidence="6">
    <location>
        <begin position="269"/>
        <end position="306"/>
    </location>
</feature>
<dbReference type="InterPro" id="IPR000352">
    <property type="entry name" value="Pep_chain_release_fac_I"/>
</dbReference>
<dbReference type="PANTHER" id="PTHR43116:SF3">
    <property type="entry name" value="CLASS I PEPTIDE CHAIN RELEASE FACTOR"/>
    <property type="match status" value="1"/>
</dbReference>
<dbReference type="GO" id="GO:0005737">
    <property type="term" value="C:cytoplasm"/>
    <property type="evidence" value="ECO:0007669"/>
    <property type="project" value="UniProtKB-SubCell"/>
</dbReference>
<evidence type="ECO:0000256" key="3">
    <source>
        <dbReference type="ARBA" id="ARBA00022917"/>
    </source>
</evidence>
<keyword evidence="4" id="KW-0963">Cytoplasm</keyword>
<dbReference type="AlphaFoldDB" id="A0A7G9S8Y9"/>
<evidence type="ECO:0000256" key="2">
    <source>
        <dbReference type="ARBA" id="ARBA00022481"/>
    </source>
</evidence>
<dbReference type="InterPro" id="IPR045853">
    <property type="entry name" value="Pep_chain_release_fac_I_sf"/>
</dbReference>
<comment type="similarity">
    <text evidence="1 4">Belongs to the prokaryotic/mitochondrial release factor family.</text>
</comment>
<evidence type="ECO:0000256" key="5">
    <source>
        <dbReference type="NCBIfam" id="TIGR00020"/>
    </source>
</evidence>
<keyword evidence="2 4" id="KW-0488">Methylation</keyword>
<name>A0A7G9S8Y9_9SPHN</name>